<evidence type="ECO:0000313" key="3">
    <source>
        <dbReference type="Proteomes" id="UP000233343"/>
    </source>
</evidence>
<feature type="region of interest" description="Disordered" evidence="1">
    <location>
        <begin position="15"/>
        <end position="61"/>
    </location>
</feature>
<dbReference type="AlphaFoldDB" id="A0A2N0ZEB4"/>
<evidence type="ECO:0000256" key="1">
    <source>
        <dbReference type="SAM" id="MobiDB-lite"/>
    </source>
</evidence>
<keyword evidence="3" id="KW-1185">Reference proteome</keyword>
<sequence>MVYYMYSRATKGGGALVKTTKGGGATTATSSAGGGVSTSTASGGGSSQTSSSGGGTQSTTSTRNFAQLNLLSGIPEGLSSAHVHEVQIPGDRFNHSHDISIASHTHTVNIPSHTHNFNVPNHSHDVSIPNHHHEIELPDHSHDIDHGIYKLDRLPTAVKIKVDGNVIPHTATSGENIDLVPYLAKDSENKILRGWHTVEILPNDLGRIAAQLNVQFFLQSRGKYTL</sequence>
<accession>A0A2N0ZEB4</accession>
<gene>
    <name evidence="2" type="ORF">CWS20_17255</name>
</gene>
<dbReference type="EMBL" id="PISD01000036">
    <property type="protein sequence ID" value="PKG27837.1"/>
    <property type="molecule type" value="Genomic_DNA"/>
</dbReference>
<protein>
    <submittedName>
        <fullName evidence="2">Uncharacterized protein</fullName>
    </submittedName>
</protein>
<feature type="compositionally biased region" description="Gly residues" evidence="1">
    <location>
        <begin position="15"/>
        <end position="25"/>
    </location>
</feature>
<organism evidence="2 3">
    <name type="scientific">Cytobacillus horneckiae</name>
    <dbReference type="NCBI Taxonomy" id="549687"/>
    <lineage>
        <taxon>Bacteria</taxon>
        <taxon>Bacillati</taxon>
        <taxon>Bacillota</taxon>
        <taxon>Bacilli</taxon>
        <taxon>Bacillales</taxon>
        <taxon>Bacillaceae</taxon>
        <taxon>Cytobacillus</taxon>
    </lineage>
</organism>
<evidence type="ECO:0000313" key="2">
    <source>
        <dbReference type="EMBL" id="PKG27837.1"/>
    </source>
</evidence>
<proteinExistence type="predicted"/>
<dbReference type="Proteomes" id="UP000233343">
    <property type="component" value="Unassembled WGS sequence"/>
</dbReference>
<name>A0A2N0ZEB4_9BACI</name>
<reference evidence="2 3" key="1">
    <citation type="journal article" date="2010" name="Int. J. Syst. Evol. Microbiol.">
        <title>Bacillus horneckiae sp. nov., isolated from a spacecraft-assembly clean room.</title>
        <authorList>
            <person name="Vaishampayan P."/>
            <person name="Probst A."/>
            <person name="Krishnamurthi S."/>
            <person name="Ghosh S."/>
            <person name="Osman S."/>
            <person name="McDowall A."/>
            <person name="Ruckmani A."/>
            <person name="Mayilraj S."/>
            <person name="Venkateswaran K."/>
        </authorList>
    </citation>
    <scope>NUCLEOTIDE SEQUENCE [LARGE SCALE GENOMIC DNA]</scope>
    <source>
        <strain evidence="3">1PO1SC</strain>
    </source>
</reference>
<feature type="compositionally biased region" description="Gly residues" evidence="1">
    <location>
        <begin position="32"/>
        <end position="56"/>
    </location>
</feature>
<comment type="caution">
    <text evidence="2">The sequence shown here is derived from an EMBL/GenBank/DDBJ whole genome shotgun (WGS) entry which is preliminary data.</text>
</comment>